<feature type="region of interest" description="Disordered" evidence="1">
    <location>
        <begin position="1"/>
        <end position="24"/>
    </location>
</feature>
<name>A0A0L9T4S2_PHAAN</name>
<dbReference type="Proteomes" id="UP000053144">
    <property type="component" value="Unassembled WGS sequence"/>
</dbReference>
<protein>
    <submittedName>
        <fullName evidence="2">Uncharacterized protein</fullName>
    </submittedName>
</protein>
<feature type="compositionally biased region" description="Polar residues" evidence="1">
    <location>
        <begin position="1"/>
        <end position="10"/>
    </location>
</feature>
<sequence>MKRARVNNNLRAHPPRKPSVPRYFRPKSKTMFKAKKSVPAGCIQNKENRIISMERHKIMNQVYPSFSKQRKLIKIHSLLDATLSAVALHPSK</sequence>
<gene>
    <name evidence="2" type="ORF">LR48_Vigan118s002700</name>
</gene>
<dbReference type="AlphaFoldDB" id="A0A0L9T4S2"/>
<dbReference type="EMBL" id="KQ258270">
    <property type="protein sequence ID" value="KOM25577.1"/>
    <property type="molecule type" value="Genomic_DNA"/>
</dbReference>
<organism evidence="2 3">
    <name type="scientific">Phaseolus angularis</name>
    <name type="common">Azuki bean</name>
    <name type="synonym">Vigna angularis</name>
    <dbReference type="NCBI Taxonomy" id="3914"/>
    <lineage>
        <taxon>Eukaryota</taxon>
        <taxon>Viridiplantae</taxon>
        <taxon>Streptophyta</taxon>
        <taxon>Embryophyta</taxon>
        <taxon>Tracheophyta</taxon>
        <taxon>Spermatophyta</taxon>
        <taxon>Magnoliopsida</taxon>
        <taxon>eudicotyledons</taxon>
        <taxon>Gunneridae</taxon>
        <taxon>Pentapetalae</taxon>
        <taxon>rosids</taxon>
        <taxon>fabids</taxon>
        <taxon>Fabales</taxon>
        <taxon>Fabaceae</taxon>
        <taxon>Papilionoideae</taxon>
        <taxon>50 kb inversion clade</taxon>
        <taxon>NPAAA clade</taxon>
        <taxon>indigoferoid/millettioid clade</taxon>
        <taxon>Phaseoleae</taxon>
        <taxon>Vigna</taxon>
    </lineage>
</organism>
<evidence type="ECO:0000313" key="3">
    <source>
        <dbReference type="Proteomes" id="UP000053144"/>
    </source>
</evidence>
<accession>A0A0L9T4S2</accession>
<dbReference type="Gramene" id="KOM25577">
    <property type="protein sequence ID" value="KOM25577"/>
    <property type="gene ID" value="LR48_Vigan118s002700"/>
</dbReference>
<reference evidence="3" key="1">
    <citation type="journal article" date="2015" name="Proc. Natl. Acad. Sci. U.S.A.">
        <title>Genome sequencing of adzuki bean (Vigna angularis) provides insight into high starch and low fat accumulation and domestication.</title>
        <authorList>
            <person name="Yang K."/>
            <person name="Tian Z."/>
            <person name="Chen C."/>
            <person name="Luo L."/>
            <person name="Zhao B."/>
            <person name="Wang Z."/>
            <person name="Yu L."/>
            <person name="Li Y."/>
            <person name="Sun Y."/>
            <person name="Li W."/>
            <person name="Chen Y."/>
            <person name="Li Y."/>
            <person name="Zhang Y."/>
            <person name="Ai D."/>
            <person name="Zhao J."/>
            <person name="Shang C."/>
            <person name="Ma Y."/>
            <person name="Wu B."/>
            <person name="Wang M."/>
            <person name="Gao L."/>
            <person name="Sun D."/>
            <person name="Zhang P."/>
            <person name="Guo F."/>
            <person name="Wang W."/>
            <person name="Li Y."/>
            <person name="Wang J."/>
            <person name="Varshney R.K."/>
            <person name="Wang J."/>
            <person name="Ling H.Q."/>
            <person name="Wan P."/>
        </authorList>
    </citation>
    <scope>NUCLEOTIDE SEQUENCE</scope>
    <source>
        <strain evidence="3">cv. Jingnong 6</strain>
    </source>
</reference>
<evidence type="ECO:0000313" key="2">
    <source>
        <dbReference type="EMBL" id="KOM25577.1"/>
    </source>
</evidence>
<evidence type="ECO:0000256" key="1">
    <source>
        <dbReference type="SAM" id="MobiDB-lite"/>
    </source>
</evidence>
<proteinExistence type="predicted"/>